<reference evidence="1 2" key="1">
    <citation type="journal article" date="2011" name="PLoS Pathog.">
        <title>Dynamic evolution of pathogenicity revealed by sequencing and comparative genomics of 19 Pseudomonas syringae isolates.</title>
        <authorList>
            <person name="Baltrus D.A."/>
            <person name="Nishimura M.T."/>
            <person name="Romanchuk A."/>
            <person name="Chang J.H."/>
            <person name="Mukhtar M.S."/>
            <person name="Cherkis K."/>
            <person name="Roach J."/>
            <person name="Grant S.R."/>
            <person name="Jones C.D."/>
            <person name="Dangl J.L."/>
        </authorList>
    </citation>
    <scope>NUCLEOTIDE SEQUENCE [LARGE SCALE GENOMIC DNA]</scope>
    <source>
        <strain evidence="1 2">M301315</strain>
    </source>
</reference>
<dbReference type="GeneID" id="39474691"/>
<dbReference type="RefSeq" id="WP_005742439.1">
    <property type="nucleotide sequence ID" value="NZ_CP031226.1"/>
</dbReference>
<evidence type="ECO:0000313" key="1">
    <source>
        <dbReference type="EMBL" id="AXH59389.1"/>
    </source>
</evidence>
<dbReference type="AlphaFoldDB" id="A0AAD0M3Y9"/>
<geneLocation type="plasmid" evidence="2">
    <name>pmppla107</name>
</geneLocation>
<gene>
    <name evidence="1" type="ORF">PLA107_029630</name>
</gene>
<dbReference type="Proteomes" id="UP000006426">
    <property type="component" value="Plasmid pmppla107"/>
</dbReference>
<proteinExistence type="predicted"/>
<keyword evidence="1" id="KW-0614">Plasmid</keyword>
<evidence type="ECO:0000313" key="2">
    <source>
        <dbReference type="Proteomes" id="UP000006426"/>
    </source>
</evidence>
<accession>A0AAD0M3Y9</accession>
<dbReference type="EMBL" id="CP031226">
    <property type="protein sequence ID" value="AXH59389.1"/>
    <property type="molecule type" value="Genomic_DNA"/>
</dbReference>
<organism evidence="1 2">
    <name type="scientific">Pseudomonas amygdali pv. lachrymans str. M301315</name>
    <dbReference type="NCBI Taxonomy" id="629260"/>
    <lineage>
        <taxon>Bacteria</taxon>
        <taxon>Pseudomonadati</taxon>
        <taxon>Pseudomonadota</taxon>
        <taxon>Gammaproteobacteria</taxon>
        <taxon>Pseudomonadales</taxon>
        <taxon>Pseudomonadaceae</taxon>
        <taxon>Pseudomonas</taxon>
        <taxon>Pseudomonas amygdali</taxon>
    </lineage>
</organism>
<protein>
    <submittedName>
        <fullName evidence="1">Uncharacterized protein</fullName>
    </submittedName>
</protein>
<sequence>MNTVNEISLSQACTNISRQFLNRYGAAMFRKLYGEPSNYATELSGCLKRVGITGPEAESLQRWLLTGIKAFAEFPPSFENMVQMGQLLKNFPFTPAQQEILDFWRKVDAIFSQNYGRMWRGGDALIDTLQRERTWLTNLEEMGASREELEATLTKVRACVAFRSYPPNLEQFGDALTALRINDAPLVEDAWLQAISMKPGQAFHPLVKRARGTIGAFDLNVGERDRNSEMRFKQAYLELLRNPSMETLEDQEPTVPVAADYMDTASMLDRL</sequence>
<name>A0AAD0M3Y9_PSEAV</name>